<evidence type="ECO:0000313" key="6">
    <source>
        <dbReference type="Proteomes" id="UP000516314"/>
    </source>
</evidence>
<name>A0A7G2EZ61_ARATH</name>
<reference evidence="5 6" key="1">
    <citation type="submission" date="2020-09" db="EMBL/GenBank/DDBJ databases">
        <authorList>
            <person name="Ashkenazy H."/>
        </authorList>
    </citation>
    <scope>NUCLEOTIDE SEQUENCE [LARGE SCALE GENOMIC DNA]</scope>
    <source>
        <strain evidence="6">cv. Cdm-0</strain>
    </source>
</reference>
<dbReference type="InterPro" id="IPR035897">
    <property type="entry name" value="Toll_tir_struct_dom_sf"/>
</dbReference>
<dbReference type="PROSITE" id="PS50104">
    <property type="entry name" value="TIR"/>
    <property type="match status" value="1"/>
</dbReference>
<feature type="transmembrane region" description="Helical" evidence="3">
    <location>
        <begin position="225"/>
        <end position="243"/>
    </location>
</feature>
<dbReference type="AlphaFoldDB" id="A0A7G2EZ61"/>
<dbReference type="SUPFAM" id="SSF52200">
    <property type="entry name" value="Toll/Interleukin receptor TIR domain"/>
    <property type="match status" value="1"/>
</dbReference>
<accession>A0A7G2EZ61</accession>
<dbReference type="InterPro" id="IPR000157">
    <property type="entry name" value="TIR_dom"/>
</dbReference>
<organism evidence="5 6">
    <name type="scientific">Arabidopsis thaliana</name>
    <name type="common">Mouse-ear cress</name>
    <dbReference type="NCBI Taxonomy" id="3702"/>
    <lineage>
        <taxon>Eukaryota</taxon>
        <taxon>Viridiplantae</taxon>
        <taxon>Streptophyta</taxon>
        <taxon>Embryophyta</taxon>
        <taxon>Tracheophyta</taxon>
        <taxon>Spermatophyta</taxon>
        <taxon>Magnoliopsida</taxon>
        <taxon>eudicotyledons</taxon>
        <taxon>Gunneridae</taxon>
        <taxon>Pentapetalae</taxon>
        <taxon>rosids</taxon>
        <taxon>malvids</taxon>
        <taxon>Brassicales</taxon>
        <taxon>Brassicaceae</taxon>
        <taxon>Camelineae</taxon>
        <taxon>Arabidopsis</taxon>
    </lineage>
</organism>
<evidence type="ECO:0000313" key="5">
    <source>
        <dbReference type="EMBL" id="CAD5328482.1"/>
    </source>
</evidence>
<dbReference type="GO" id="GO:0007165">
    <property type="term" value="P:signal transduction"/>
    <property type="evidence" value="ECO:0007669"/>
    <property type="project" value="InterPro"/>
</dbReference>
<keyword evidence="1" id="KW-0520">NAD</keyword>
<gene>
    <name evidence="5" type="ORF">AT9943_LOCUS16130</name>
</gene>
<dbReference type="Pfam" id="PF01582">
    <property type="entry name" value="TIR"/>
    <property type="match status" value="1"/>
</dbReference>
<feature type="region of interest" description="Disordered" evidence="2">
    <location>
        <begin position="1"/>
        <end position="21"/>
    </location>
</feature>
<proteinExistence type="predicted"/>
<evidence type="ECO:0000259" key="4">
    <source>
        <dbReference type="PROSITE" id="PS50104"/>
    </source>
</evidence>
<dbReference type="Gene3D" id="3.40.50.10140">
    <property type="entry name" value="Toll/interleukin-1 receptor homology (TIR) domain"/>
    <property type="match status" value="1"/>
</dbReference>
<dbReference type="SMART" id="SM00255">
    <property type="entry name" value="TIR"/>
    <property type="match status" value="1"/>
</dbReference>
<keyword evidence="3" id="KW-0812">Transmembrane</keyword>
<dbReference type="PANTHER" id="PTHR32009:SF83">
    <property type="entry name" value="TOLL-INTERLEUKIN-RESISTANCE (TIR) DOMAIN FAMILY PROTEIN"/>
    <property type="match status" value="1"/>
</dbReference>
<keyword evidence="3" id="KW-0472">Membrane</keyword>
<evidence type="ECO:0000256" key="1">
    <source>
        <dbReference type="ARBA" id="ARBA00023027"/>
    </source>
</evidence>
<dbReference type="Proteomes" id="UP000516314">
    <property type="component" value="Chromosome 4"/>
</dbReference>
<feature type="domain" description="TIR" evidence="4">
    <location>
        <begin position="26"/>
        <end position="186"/>
    </location>
</feature>
<evidence type="ECO:0000256" key="2">
    <source>
        <dbReference type="SAM" id="MobiDB-lite"/>
    </source>
</evidence>
<dbReference type="EMBL" id="LR881469">
    <property type="protein sequence ID" value="CAD5328482.1"/>
    <property type="molecule type" value="Genomic_DNA"/>
</dbReference>
<protein>
    <submittedName>
        <fullName evidence="5">(thale cress) hypothetical protein</fullName>
    </submittedName>
</protein>
<evidence type="ECO:0000256" key="3">
    <source>
        <dbReference type="SAM" id="Phobius"/>
    </source>
</evidence>
<keyword evidence="3" id="KW-1133">Transmembrane helix</keyword>
<dbReference type="PANTHER" id="PTHR32009">
    <property type="entry name" value="TMV RESISTANCE PROTEIN N-LIKE"/>
    <property type="match status" value="1"/>
</dbReference>
<sequence length="252" mass="28777">MKFRCSLFADQTSSTSHDDASFPTTTTPQIYISFQGNDLRKGFVSHVVKALKDARVNVFVDNADHDQWERKGPHHHDDHLFVRRIHNSKLALVIFSDQYAESQQCLNELTTIHERVAEGKLMVIPIFYKVNIEEVNNLEGRFGKCFDEMVRTQGRQNHQLTHHIVGCLSNDSDLVEAIIQGIKKKIPYISAKQSIGEEVSAELLSASVVAALCFYFIPISVFPDLGFFISPRWYLAVMLLFVVRHSLRSIQR</sequence>